<organism evidence="1 2">
    <name type="scientific">Plutella xylostella</name>
    <name type="common">Diamondback moth</name>
    <name type="synonym">Plutella maculipennis</name>
    <dbReference type="NCBI Taxonomy" id="51655"/>
    <lineage>
        <taxon>Eukaryota</taxon>
        <taxon>Metazoa</taxon>
        <taxon>Ecdysozoa</taxon>
        <taxon>Arthropoda</taxon>
        <taxon>Hexapoda</taxon>
        <taxon>Insecta</taxon>
        <taxon>Pterygota</taxon>
        <taxon>Neoptera</taxon>
        <taxon>Endopterygota</taxon>
        <taxon>Lepidoptera</taxon>
        <taxon>Glossata</taxon>
        <taxon>Ditrysia</taxon>
        <taxon>Yponomeutoidea</taxon>
        <taxon>Plutellidae</taxon>
        <taxon>Plutella</taxon>
    </lineage>
</organism>
<dbReference type="EMBL" id="JAHIBW010000002">
    <property type="protein sequence ID" value="KAG7312791.1"/>
    <property type="molecule type" value="Genomic_DNA"/>
</dbReference>
<evidence type="ECO:0000313" key="2">
    <source>
        <dbReference type="Proteomes" id="UP000823941"/>
    </source>
</evidence>
<name>A0ABQ7R660_PLUXY</name>
<comment type="caution">
    <text evidence="1">The sequence shown here is derived from an EMBL/GenBank/DDBJ whole genome shotgun (WGS) entry which is preliminary data.</text>
</comment>
<evidence type="ECO:0000313" key="1">
    <source>
        <dbReference type="EMBL" id="KAG7312791.1"/>
    </source>
</evidence>
<proteinExistence type="predicted"/>
<accession>A0ABQ7R660</accession>
<sequence>MLRETAVRSISSAHIHGVGDELALRAAVPSPGLPPLNDHRENVVDNTVRQAVAAVWVDLDRGATNGLRDGNGDYHR</sequence>
<reference evidence="1 2" key="1">
    <citation type="submission" date="2021-06" db="EMBL/GenBank/DDBJ databases">
        <title>A haploid diamondback moth (Plutella xylostella L.) genome assembly resolves 31 chromosomes and identifies a diamide resistance mutation.</title>
        <authorList>
            <person name="Ward C.M."/>
            <person name="Perry K.D."/>
            <person name="Baker G."/>
            <person name="Powis K."/>
            <person name="Heckel D.G."/>
            <person name="Baxter S.W."/>
        </authorList>
    </citation>
    <scope>NUCLEOTIDE SEQUENCE [LARGE SCALE GENOMIC DNA]</scope>
    <source>
        <strain evidence="1 2">LV</strain>
        <tissue evidence="1">Single pupa</tissue>
    </source>
</reference>
<gene>
    <name evidence="1" type="ORF">JYU34_001174</name>
</gene>
<keyword evidence="2" id="KW-1185">Reference proteome</keyword>
<dbReference type="Proteomes" id="UP000823941">
    <property type="component" value="Chromosome 2"/>
</dbReference>
<protein>
    <submittedName>
        <fullName evidence="1">Uncharacterized protein</fullName>
    </submittedName>
</protein>